<sequence>MAPPVDDFGGLVTRATRLWTGNFGNLLILSLVFVLVCWIPVANVGFLAGYTRAILKVARGEKAEAGDIFRAWDCFGDLFVYLLLVLVAQFALNHVPGIGQVAGFALAVVVAPGMYGIIDRRMKFMDAFRWSLEAIKGDLVGWLLAVLIGGIFMAVGALLLGIGIIITLGWGSLVMALQYDRERPRVIIL</sequence>
<keyword evidence="3" id="KW-1185">Reference proteome</keyword>
<dbReference type="HOGENOM" id="CLU_1254442_0_0_7"/>
<dbReference type="STRING" id="269799.Gmet_0158"/>
<evidence type="ECO:0000313" key="3">
    <source>
        <dbReference type="Proteomes" id="UP000007073"/>
    </source>
</evidence>
<dbReference type="KEGG" id="gme:Gmet_0158"/>
<dbReference type="Proteomes" id="UP000007073">
    <property type="component" value="Chromosome"/>
</dbReference>
<organism evidence="2 3">
    <name type="scientific">Geobacter metallireducens (strain ATCC 53774 / DSM 7210 / GS-15)</name>
    <dbReference type="NCBI Taxonomy" id="269799"/>
    <lineage>
        <taxon>Bacteria</taxon>
        <taxon>Pseudomonadati</taxon>
        <taxon>Thermodesulfobacteriota</taxon>
        <taxon>Desulfuromonadia</taxon>
        <taxon>Geobacterales</taxon>
        <taxon>Geobacteraceae</taxon>
        <taxon>Geobacter</taxon>
    </lineage>
</organism>
<feature type="transmembrane region" description="Helical" evidence="1">
    <location>
        <begin position="71"/>
        <end position="92"/>
    </location>
</feature>
<dbReference type="AlphaFoldDB" id="Q39ZB9"/>
<dbReference type="EMBL" id="CP000148">
    <property type="protein sequence ID" value="ABB30405.1"/>
    <property type="molecule type" value="Genomic_DNA"/>
</dbReference>
<evidence type="ECO:0000313" key="2">
    <source>
        <dbReference type="EMBL" id="ABB30405.1"/>
    </source>
</evidence>
<reference evidence="2 3" key="1">
    <citation type="submission" date="2005-10" db="EMBL/GenBank/DDBJ databases">
        <title>Complete sequence of Geobacter metallireducens GS-15.</title>
        <authorList>
            <consortium name="US DOE Joint Genome Institute"/>
            <person name="Copeland A."/>
            <person name="Lucas S."/>
            <person name="Lapidus A."/>
            <person name="Barry K."/>
            <person name="Detter J.C."/>
            <person name="Glavina T."/>
            <person name="Hammon N."/>
            <person name="Israni S."/>
            <person name="Pitluck S."/>
            <person name="Di Bartolo G."/>
            <person name="Chain P."/>
            <person name="Schmutz J."/>
            <person name="Larimer F."/>
            <person name="Land M."/>
            <person name="Kyrpides N."/>
            <person name="Ivanova N."/>
            <person name="Richardson P."/>
        </authorList>
    </citation>
    <scope>NUCLEOTIDE SEQUENCE [LARGE SCALE GENOMIC DNA]</scope>
    <source>
        <strain evidence="3">ATCC 53774 / DSM 7210 / GS-15</strain>
    </source>
</reference>
<keyword evidence="1" id="KW-1133">Transmembrane helix</keyword>
<name>Q39ZB9_GEOMG</name>
<protein>
    <submittedName>
        <fullName evidence="2">Uncharacterized protein</fullName>
    </submittedName>
</protein>
<proteinExistence type="predicted"/>
<keyword evidence="1" id="KW-0472">Membrane</keyword>
<accession>Q39ZB9</accession>
<keyword evidence="1" id="KW-0812">Transmembrane</keyword>
<feature type="transmembrane region" description="Helical" evidence="1">
    <location>
        <begin position="139"/>
        <end position="170"/>
    </location>
</feature>
<reference evidence="2 3" key="2">
    <citation type="journal article" date="2009" name="BMC Microbiol.">
        <title>The genome sequence of Geobacter metallireducens: features of metabolism, physiology and regulation common and dissimilar to Geobacter sulfurreducens.</title>
        <authorList>
            <person name="Aklujkar M."/>
            <person name="Krushkal J."/>
            <person name="DiBartolo G."/>
            <person name="Lapidus A."/>
            <person name="Land M.L."/>
            <person name="Lovley D.R."/>
        </authorList>
    </citation>
    <scope>NUCLEOTIDE SEQUENCE [LARGE SCALE GENOMIC DNA]</scope>
    <source>
        <strain evidence="3">ATCC 53774 / DSM 7210 / GS-15</strain>
    </source>
</reference>
<gene>
    <name evidence="2" type="ordered locus">Gmet_0158</name>
</gene>
<dbReference type="RefSeq" id="WP_004512745.1">
    <property type="nucleotide sequence ID" value="NC_007517.1"/>
</dbReference>
<evidence type="ECO:0000256" key="1">
    <source>
        <dbReference type="SAM" id="Phobius"/>
    </source>
</evidence>
<feature type="transmembrane region" description="Helical" evidence="1">
    <location>
        <begin position="98"/>
        <end position="118"/>
    </location>
</feature>
<feature type="transmembrane region" description="Helical" evidence="1">
    <location>
        <begin position="26"/>
        <end position="50"/>
    </location>
</feature>